<name>A0A5J4VUA1_9EUKA</name>
<dbReference type="Proteomes" id="UP000324800">
    <property type="component" value="Unassembled WGS sequence"/>
</dbReference>
<dbReference type="AlphaFoldDB" id="A0A5J4VUA1"/>
<dbReference type="EMBL" id="SNRW01004939">
    <property type="protein sequence ID" value="KAA6386157.1"/>
    <property type="molecule type" value="Genomic_DNA"/>
</dbReference>
<sequence length="387" mass="44215">KSYKENASSSTRDSSILEKQIRKTIAEKERISEENEYQVKRLNEKLMKEKREKEEMIARLLREGEKEAREWERMKEEYFKDINKIKLQRERFLKDKDEKIERENQKDKQIKSRGGKTDSLRDAIATIEAETKKKEIQIAQIQRQIGEEIFKGKNNQEKCKLNQINEEMETAENQQIICKRNGLYKFSDKEESTSSPSSNSSVYKQPKCVKRSRKQRKEESKKSNSNSKKQQKSSSSDGDDDEEKSIESSEDIIKSKKINKNKKQRIYNNYSNSEDKDKKRITADPRSNTKIKRGALITTNTVSQAPNDPFTFTSTFAPTPAPLTTLFSGSATVKSKSTGKTGLRASASSSKHTNSPSSSALRGIPGLWGAQGFGVGEELFNFDFISG</sequence>
<feature type="region of interest" description="Disordered" evidence="2">
    <location>
        <begin position="96"/>
        <end position="121"/>
    </location>
</feature>
<feature type="compositionally biased region" description="Basic residues" evidence="2">
    <location>
        <begin position="255"/>
        <end position="265"/>
    </location>
</feature>
<evidence type="ECO:0000313" key="4">
    <source>
        <dbReference type="Proteomes" id="UP000324800"/>
    </source>
</evidence>
<keyword evidence="1" id="KW-0175">Coiled coil</keyword>
<gene>
    <name evidence="3" type="ORF">EZS28_018315</name>
</gene>
<protein>
    <submittedName>
        <fullName evidence="3">Uncharacterized protein</fullName>
    </submittedName>
</protein>
<evidence type="ECO:0000313" key="3">
    <source>
        <dbReference type="EMBL" id="KAA6386157.1"/>
    </source>
</evidence>
<feature type="compositionally biased region" description="Polar residues" evidence="2">
    <location>
        <begin position="331"/>
        <end position="340"/>
    </location>
</feature>
<feature type="region of interest" description="Disordered" evidence="2">
    <location>
        <begin position="331"/>
        <end position="361"/>
    </location>
</feature>
<reference evidence="3 4" key="1">
    <citation type="submission" date="2019-03" db="EMBL/GenBank/DDBJ databases">
        <title>Single cell metagenomics reveals metabolic interactions within the superorganism composed of flagellate Streblomastix strix and complex community of Bacteroidetes bacteria on its surface.</title>
        <authorList>
            <person name="Treitli S.C."/>
            <person name="Kolisko M."/>
            <person name="Husnik F."/>
            <person name="Keeling P."/>
            <person name="Hampl V."/>
        </authorList>
    </citation>
    <scope>NUCLEOTIDE SEQUENCE [LARGE SCALE GENOMIC DNA]</scope>
    <source>
        <strain evidence="3">ST1C</strain>
    </source>
</reference>
<comment type="caution">
    <text evidence="3">The sequence shown here is derived from an EMBL/GenBank/DDBJ whole genome shotgun (WGS) entry which is preliminary data.</text>
</comment>
<feature type="non-terminal residue" evidence="3">
    <location>
        <position position="1"/>
    </location>
</feature>
<evidence type="ECO:0000256" key="1">
    <source>
        <dbReference type="SAM" id="Coils"/>
    </source>
</evidence>
<evidence type="ECO:0000256" key="2">
    <source>
        <dbReference type="SAM" id="MobiDB-lite"/>
    </source>
</evidence>
<accession>A0A5J4VUA1</accession>
<feature type="compositionally biased region" description="Basic and acidic residues" evidence="2">
    <location>
        <begin position="273"/>
        <end position="283"/>
    </location>
</feature>
<organism evidence="3 4">
    <name type="scientific">Streblomastix strix</name>
    <dbReference type="NCBI Taxonomy" id="222440"/>
    <lineage>
        <taxon>Eukaryota</taxon>
        <taxon>Metamonada</taxon>
        <taxon>Preaxostyla</taxon>
        <taxon>Oxymonadida</taxon>
        <taxon>Streblomastigidae</taxon>
        <taxon>Streblomastix</taxon>
    </lineage>
</organism>
<feature type="compositionally biased region" description="Low complexity" evidence="2">
    <location>
        <begin position="345"/>
        <end position="360"/>
    </location>
</feature>
<feature type="compositionally biased region" description="Low complexity" evidence="2">
    <location>
        <begin position="223"/>
        <end position="236"/>
    </location>
</feature>
<feature type="coiled-coil region" evidence="1">
    <location>
        <begin position="124"/>
        <end position="181"/>
    </location>
</feature>
<feature type="region of interest" description="Disordered" evidence="2">
    <location>
        <begin position="187"/>
        <end position="292"/>
    </location>
</feature>
<feature type="coiled-coil region" evidence="1">
    <location>
        <begin position="14"/>
        <end position="81"/>
    </location>
</feature>
<proteinExistence type="predicted"/>
<feature type="compositionally biased region" description="Basic and acidic residues" evidence="2">
    <location>
        <begin position="245"/>
        <end position="254"/>
    </location>
</feature>